<organism evidence="2 3">
    <name type="scientific">Cercospora beticola</name>
    <name type="common">Sugarbeet leaf spot fungus</name>
    <dbReference type="NCBI Taxonomy" id="122368"/>
    <lineage>
        <taxon>Eukaryota</taxon>
        <taxon>Fungi</taxon>
        <taxon>Dikarya</taxon>
        <taxon>Ascomycota</taxon>
        <taxon>Pezizomycotina</taxon>
        <taxon>Dothideomycetes</taxon>
        <taxon>Dothideomycetidae</taxon>
        <taxon>Mycosphaerellales</taxon>
        <taxon>Mycosphaerellaceae</taxon>
        <taxon>Cercospora</taxon>
    </lineage>
</organism>
<protein>
    <submittedName>
        <fullName evidence="2">Uncharacterized protein</fullName>
    </submittedName>
</protein>
<proteinExistence type="predicted"/>
<evidence type="ECO:0000313" key="2">
    <source>
        <dbReference type="EMBL" id="PIA91544.1"/>
    </source>
</evidence>
<dbReference type="EMBL" id="LKMD01000106">
    <property type="protein sequence ID" value="PIA91544.1"/>
    <property type="molecule type" value="Genomic_DNA"/>
</dbReference>
<feature type="compositionally biased region" description="Polar residues" evidence="1">
    <location>
        <begin position="98"/>
        <end position="113"/>
    </location>
</feature>
<feature type="region of interest" description="Disordered" evidence="1">
    <location>
        <begin position="29"/>
        <end position="113"/>
    </location>
</feature>
<comment type="caution">
    <text evidence="2">The sequence shown here is derived from an EMBL/GenBank/DDBJ whole genome shotgun (WGS) entry which is preliminary data.</text>
</comment>
<dbReference type="OrthoDB" id="3647501at2759"/>
<reference evidence="2 3" key="1">
    <citation type="submission" date="2015-10" db="EMBL/GenBank/DDBJ databases">
        <title>The cercosporin biosynthetic gene cluster was horizontally transferred to several fungal lineages and shown to be expanded in Cercospora beticola based on microsynteny with recipient genomes.</title>
        <authorList>
            <person name="De Jonge R."/>
            <person name="Ebert M.K."/>
            <person name="Suttle J.C."/>
            <person name="Jurick Ii W.M."/>
            <person name="Secor G.A."/>
            <person name="Thomma B.P."/>
            <person name="Van De Peer Y."/>
            <person name="Bolton M.D."/>
        </authorList>
    </citation>
    <scope>NUCLEOTIDE SEQUENCE [LARGE SCALE GENOMIC DNA]</scope>
    <source>
        <strain evidence="2 3">09-40</strain>
    </source>
</reference>
<evidence type="ECO:0000256" key="1">
    <source>
        <dbReference type="SAM" id="MobiDB-lite"/>
    </source>
</evidence>
<feature type="region of interest" description="Disordered" evidence="1">
    <location>
        <begin position="125"/>
        <end position="152"/>
    </location>
</feature>
<dbReference type="Proteomes" id="UP000230605">
    <property type="component" value="Chromosome 7"/>
</dbReference>
<name>A0A2G5HG70_CERBT</name>
<accession>A0A2G5HG70</accession>
<evidence type="ECO:0000313" key="3">
    <source>
        <dbReference type="Proteomes" id="UP000230605"/>
    </source>
</evidence>
<feature type="compositionally biased region" description="Low complexity" evidence="1">
    <location>
        <begin position="61"/>
        <end position="73"/>
    </location>
</feature>
<sequence>MVLSFLYLHCSTSNHVEDQTASRDMATLTQLPPNSRTGGRRHSDPTKSGHRSFPLNGKGRSSSSSSASSPSSSRLENHPNREAAILPPVPEDAPILQESISPDNTNRRSSSNQWAKRLSWIPGWTFAGSPPITPPQQEPNPLERTPSQDSYLANNTRMSRLRSSMSTLSEVVLRDTEPSHESNFPENPQFPESSGQPMLLHVYGTIDNLNPLSMRLQIPRGFVYADFSGPPPTQYQALLEYIRPQLRDGDMLVRPFIERYARDRYCAMAVRGAMQDCVFKCMIIGVFPMKMFLNLEDGKKEVKFESYELEVQMYDPGMAVALGQV</sequence>
<dbReference type="AlphaFoldDB" id="A0A2G5HG70"/>
<gene>
    <name evidence="2" type="ORF">CB0940_09267</name>
</gene>